<keyword evidence="3" id="KW-0479">Metal-binding</keyword>
<keyword evidence="7" id="KW-0830">Ubiquinone</keyword>
<dbReference type="PROSITE" id="PS51384">
    <property type="entry name" value="FAD_FR"/>
    <property type="match status" value="1"/>
</dbReference>
<keyword evidence="6" id="KW-0411">Iron-sulfur</keyword>
<organism evidence="11 12">
    <name type="scientific">Halioxenophilus aromaticivorans</name>
    <dbReference type="NCBI Taxonomy" id="1306992"/>
    <lineage>
        <taxon>Bacteria</taxon>
        <taxon>Pseudomonadati</taxon>
        <taxon>Pseudomonadota</taxon>
        <taxon>Gammaproteobacteria</taxon>
        <taxon>Alteromonadales</taxon>
        <taxon>Alteromonadaceae</taxon>
        <taxon>Halioxenophilus</taxon>
    </lineage>
</organism>
<dbReference type="SUPFAM" id="SSF52343">
    <property type="entry name" value="Ferredoxin reductase-like, C-terminal NADP-linked domain"/>
    <property type="match status" value="1"/>
</dbReference>
<keyword evidence="4" id="KW-0560">Oxidoreductase</keyword>
<evidence type="ECO:0000313" key="11">
    <source>
        <dbReference type="EMBL" id="GAA4961400.1"/>
    </source>
</evidence>
<dbReference type="Proteomes" id="UP001409585">
    <property type="component" value="Unassembled WGS sequence"/>
</dbReference>
<evidence type="ECO:0000313" key="12">
    <source>
        <dbReference type="Proteomes" id="UP001409585"/>
    </source>
</evidence>
<dbReference type="PROSITE" id="PS00197">
    <property type="entry name" value="2FE2S_FER_1"/>
    <property type="match status" value="1"/>
</dbReference>
<evidence type="ECO:0000256" key="4">
    <source>
        <dbReference type="ARBA" id="ARBA00023002"/>
    </source>
</evidence>
<dbReference type="GO" id="GO:0051537">
    <property type="term" value="F:2 iron, 2 sulfur cluster binding"/>
    <property type="evidence" value="ECO:0007669"/>
    <property type="project" value="UniProtKB-KW"/>
</dbReference>
<dbReference type="InterPro" id="IPR012675">
    <property type="entry name" value="Beta-grasp_dom_sf"/>
</dbReference>
<dbReference type="Gene3D" id="3.40.50.80">
    <property type="entry name" value="Nucleotide-binding domain of ferredoxin-NADP reductase (FNR) module"/>
    <property type="match status" value="1"/>
</dbReference>
<evidence type="ECO:0000256" key="1">
    <source>
        <dbReference type="ARBA" id="ARBA00022630"/>
    </source>
</evidence>
<dbReference type="RefSeq" id="WP_345428093.1">
    <property type="nucleotide sequence ID" value="NZ_AP031496.1"/>
</dbReference>
<dbReference type="CDD" id="cd00207">
    <property type="entry name" value="fer2"/>
    <property type="match status" value="1"/>
</dbReference>
<gene>
    <name evidence="11" type="ORF">GCM10025791_48630</name>
</gene>
<comment type="caution">
    <text evidence="11">The sequence shown here is derived from an EMBL/GenBank/DDBJ whole genome shotgun (WGS) entry which is preliminary data.</text>
</comment>
<feature type="domain" description="FAD-binding FR-type" evidence="10">
    <location>
        <begin position="3"/>
        <end position="105"/>
    </location>
</feature>
<dbReference type="InterPro" id="IPR017927">
    <property type="entry name" value="FAD-bd_FR_type"/>
</dbReference>
<dbReference type="CDD" id="cd06185">
    <property type="entry name" value="PDR_like"/>
    <property type="match status" value="1"/>
</dbReference>
<evidence type="ECO:0000256" key="7">
    <source>
        <dbReference type="ARBA" id="ARBA00023075"/>
    </source>
</evidence>
<dbReference type="InterPro" id="IPR036010">
    <property type="entry name" value="2Fe-2S_ferredoxin-like_sf"/>
</dbReference>
<keyword evidence="12" id="KW-1185">Reference proteome</keyword>
<sequence>MKELSIQACVANVIEQAQGVVSLELHRPDNTPLPPFSPGAHIDVHLPNGLIRQYSLYNSDYDGERYKIAVLLEPQGRGGSKAVHDMIRAGDTVEISGPRNHFPLVEADHSILLAGGIGITPIYCMAQALSRKAKSFELHYCCRSASKAAFVNDIKESDLTDFSQFYFDDDQTDPVFDIESILLQSPNNSHLYVCGPKGYIDYVINAATKLGWPKDRIHFEFFSAPGHAATDEGNEFYLQLARSEKHYFVPKNKTALQVLLENGHDIPVSCEQGVCGSCATKVLAGEPEHNDVFLTDSERASNAVFTPCCSRSLSPELVLDL</sequence>
<dbReference type="SUPFAM" id="SSF54292">
    <property type="entry name" value="2Fe-2S ferredoxin-like"/>
    <property type="match status" value="1"/>
</dbReference>
<dbReference type="InterPro" id="IPR008333">
    <property type="entry name" value="Cbr1-like_FAD-bd_dom"/>
</dbReference>
<evidence type="ECO:0000256" key="5">
    <source>
        <dbReference type="ARBA" id="ARBA00023004"/>
    </source>
</evidence>
<dbReference type="InterPro" id="IPR001041">
    <property type="entry name" value="2Fe-2S_ferredoxin-type"/>
</dbReference>
<dbReference type="PANTHER" id="PTHR47354:SF1">
    <property type="entry name" value="CARNITINE MONOOXYGENASE REDUCTASE SUBUNIT"/>
    <property type="match status" value="1"/>
</dbReference>
<name>A0AAV3UA52_9ALTE</name>
<dbReference type="InterPro" id="IPR017938">
    <property type="entry name" value="Riboflavin_synthase-like_b-brl"/>
</dbReference>
<feature type="domain" description="2Fe-2S ferredoxin-type" evidence="9">
    <location>
        <begin position="234"/>
        <end position="321"/>
    </location>
</feature>
<dbReference type="InterPro" id="IPR039261">
    <property type="entry name" value="FNR_nucleotide-bd"/>
</dbReference>
<dbReference type="InterPro" id="IPR050415">
    <property type="entry name" value="MRET"/>
</dbReference>
<dbReference type="PANTHER" id="PTHR47354">
    <property type="entry name" value="NADH OXIDOREDUCTASE HCR"/>
    <property type="match status" value="1"/>
</dbReference>
<evidence type="ECO:0000256" key="2">
    <source>
        <dbReference type="ARBA" id="ARBA00022714"/>
    </source>
</evidence>
<evidence type="ECO:0000256" key="3">
    <source>
        <dbReference type="ARBA" id="ARBA00022723"/>
    </source>
</evidence>
<dbReference type="Gene3D" id="2.40.30.10">
    <property type="entry name" value="Translation factors"/>
    <property type="match status" value="1"/>
</dbReference>
<dbReference type="InterPro" id="IPR006058">
    <property type="entry name" value="2Fe2S_fd_BS"/>
</dbReference>
<dbReference type="AlphaFoldDB" id="A0AAV3UA52"/>
<proteinExistence type="predicted"/>
<evidence type="ECO:0000259" key="9">
    <source>
        <dbReference type="PROSITE" id="PS51085"/>
    </source>
</evidence>
<dbReference type="Gene3D" id="3.10.20.30">
    <property type="match status" value="1"/>
</dbReference>
<dbReference type="PROSITE" id="PS51085">
    <property type="entry name" value="2FE2S_FER_2"/>
    <property type="match status" value="1"/>
</dbReference>
<keyword evidence="5" id="KW-0408">Iron</keyword>
<protein>
    <submittedName>
        <fullName evidence="11">PDR/VanB family oxidoreductase</fullName>
    </submittedName>
</protein>
<reference evidence="12" key="1">
    <citation type="journal article" date="2019" name="Int. J. Syst. Evol. Microbiol.">
        <title>The Global Catalogue of Microorganisms (GCM) 10K type strain sequencing project: providing services to taxonomists for standard genome sequencing and annotation.</title>
        <authorList>
            <consortium name="The Broad Institute Genomics Platform"/>
            <consortium name="The Broad Institute Genome Sequencing Center for Infectious Disease"/>
            <person name="Wu L."/>
            <person name="Ma J."/>
        </authorList>
    </citation>
    <scope>NUCLEOTIDE SEQUENCE [LARGE SCALE GENOMIC DNA]</scope>
    <source>
        <strain evidence="12">JCM 19134</strain>
    </source>
</reference>
<dbReference type="GO" id="GO:0016491">
    <property type="term" value="F:oxidoreductase activity"/>
    <property type="evidence" value="ECO:0007669"/>
    <property type="project" value="UniProtKB-KW"/>
</dbReference>
<evidence type="ECO:0000256" key="6">
    <source>
        <dbReference type="ARBA" id="ARBA00023014"/>
    </source>
</evidence>
<dbReference type="InterPro" id="IPR001433">
    <property type="entry name" value="OxRdtase_FAD/NAD-bd"/>
</dbReference>
<comment type="cofactor">
    <cofactor evidence="8">
        <name>[2Fe-2S] cluster</name>
        <dbReference type="ChEBI" id="CHEBI:190135"/>
    </cofactor>
</comment>
<dbReference type="Pfam" id="PF00175">
    <property type="entry name" value="NAD_binding_1"/>
    <property type="match status" value="1"/>
</dbReference>
<dbReference type="PRINTS" id="PR00409">
    <property type="entry name" value="PHDIOXRDTASE"/>
</dbReference>
<dbReference type="GO" id="GO:0046872">
    <property type="term" value="F:metal ion binding"/>
    <property type="evidence" value="ECO:0007669"/>
    <property type="project" value="UniProtKB-KW"/>
</dbReference>
<accession>A0AAV3UA52</accession>
<evidence type="ECO:0000259" key="10">
    <source>
        <dbReference type="PROSITE" id="PS51384"/>
    </source>
</evidence>
<dbReference type="Pfam" id="PF00111">
    <property type="entry name" value="Fer2"/>
    <property type="match status" value="1"/>
</dbReference>
<dbReference type="SUPFAM" id="SSF63380">
    <property type="entry name" value="Riboflavin synthase domain-like"/>
    <property type="match status" value="1"/>
</dbReference>
<evidence type="ECO:0000256" key="8">
    <source>
        <dbReference type="ARBA" id="ARBA00034078"/>
    </source>
</evidence>
<keyword evidence="1" id="KW-0285">Flavoprotein</keyword>
<dbReference type="Pfam" id="PF00970">
    <property type="entry name" value="FAD_binding_6"/>
    <property type="match status" value="1"/>
</dbReference>
<keyword evidence="2" id="KW-0001">2Fe-2S</keyword>
<dbReference type="EMBL" id="BAABLX010000080">
    <property type="protein sequence ID" value="GAA4961400.1"/>
    <property type="molecule type" value="Genomic_DNA"/>
</dbReference>